<protein>
    <submittedName>
        <fullName evidence="2">Uncharacterized protein</fullName>
    </submittedName>
</protein>
<sequence length="594" mass="64997">MNSSTSEDLAMKIERPANCSQDGDDVVNSKASSTSNGTLSDLNEESNRTEHGKEDGDGEFSLDGYKTLSKHSGIDAIGAKSSIEMNCLNDPNDGEGSEYSSLKNDFDMANLEQKCKVNNGSDDGINTSEQPKAKSSSSDPAKFVLPASSNDSYQGSVIGARILKGTSTTNANSSSMSSTCTDSGYHHKEIHVSIVESVTTKESEQLKEKLTDASETNTSKARSSELAEKLVSDINLDADRGKGHLNMAEHSALSGIDLNEDTTNSNEVEQQTATCCVKNLRKPIAVFARCEGPICESIPEVGFKGLTKGGWQGSASTTSAFRPTCYYSKGSDSSGQRWFTEIDLNVEASEMLNEKECLEQKVFSEEASSTREKFDIDLNISSENDGFQSSRTVRDFNLNDVPIAPDLNVQSVEQSFRKEAMEAMHERETCFLRVAREPEPRYMGPVVLPHMTSLPFVFRFPDRAENTGRDYPFHTPHLIETPNHVFSLASSPHVPFYPAHLNGVPAFHGVPGLVEFSSGLASNSMVKVVPPYNQYEGMNPLGSTSSRGTGMQLFATPMHPIVPQQMNDLDFRRGALPSLTPMKRREPETRWSSH</sequence>
<evidence type="ECO:0000313" key="2">
    <source>
        <dbReference type="EMBL" id="KAK4741050.1"/>
    </source>
</evidence>
<feature type="compositionally biased region" description="Polar residues" evidence="1">
    <location>
        <begin position="116"/>
        <end position="134"/>
    </location>
</feature>
<dbReference type="Proteomes" id="UP001345219">
    <property type="component" value="Chromosome 19"/>
</dbReference>
<comment type="caution">
    <text evidence="2">The sequence shown here is derived from an EMBL/GenBank/DDBJ whole genome shotgun (WGS) entry which is preliminary data.</text>
</comment>
<feature type="compositionally biased region" description="Polar residues" evidence="1">
    <location>
        <begin position="29"/>
        <end position="41"/>
    </location>
</feature>
<reference evidence="2 3" key="1">
    <citation type="journal article" date="2023" name="Hortic Res">
        <title>Pangenome of water caltrop reveals structural variations and asymmetric subgenome divergence after allopolyploidization.</title>
        <authorList>
            <person name="Zhang X."/>
            <person name="Chen Y."/>
            <person name="Wang L."/>
            <person name="Yuan Y."/>
            <person name="Fang M."/>
            <person name="Shi L."/>
            <person name="Lu R."/>
            <person name="Comes H.P."/>
            <person name="Ma Y."/>
            <person name="Chen Y."/>
            <person name="Huang G."/>
            <person name="Zhou Y."/>
            <person name="Zheng Z."/>
            <person name="Qiu Y."/>
        </authorList>
    </citation>
    <scope>NUCLEOTIDE SEQUENCE [LARGE SCALE GENOMIC DNA]</scope>
    <source>
        <tissue evidence="2">Roots</tissue>
    </source>
</reference>
<evidence type="ECO:0000313" key="3">
    <source>
        <dbReference type="Proteomes" id="UP001345219"/>
    </source>
</evidence>
<feature type="region of interest" description="Disordered" evidence="1">
    <location>
        <begin position="116"/>
        <end position="150"/>
    </location>
</feature>
<name>A0AAN7G9R3_9MYRT</name>
<feature type="region of interest" description="Disordered" evidence="1">
    <location>
        <begin position="199"/>
        <end position="226"/>
    </location>
</feature>
<dbReference type="AlphaFoldDB" id="A0AAN7G9R3"/>
<dbReference type="EMBL" id="JAXIOK010000024">
    <property type="protein sequence ID" value="KAK4741050.1"/>
    <property type="molecule type" value="Genomic_DNA"/>
</dbReference>
<feature type="compositionally biased region" description="Basic and acidic residues" evidence="1">
    <location>
        <begin position="45"/>
        <end position="55"/>
    </location>
</feature>
<feature type="compositionally biased region" description="Basic and acidic residues" evidence="1">
    <location>
        <begin position="199"/>
        <end position="212"/>
    </location>
</feature>
<proteinExistence type="predicted"/>
<evidence type="ECO:0000256" key="1">
    <source>
        <dbReference type="SAM" id="MobiDB-lite"/>
    </source>
</evidence>
<gene>
    <name evidence="2" type="ORF">SAY87_024638</name>
</gene>
<accession>A0AAN7G9R3</accession>
<feature type="region of interest" description="Disordered" evidence="1">
    <location>
        <begin position="1"/>
        <end position="65"/>
    </location>
</feature>
<organism evidence="2 3">
    <name type="scientific">Trapa incisa</name>
    <dbReference type="NCBI Taxonomy" id="236973"/>
    <lineage>
        <taxon>Eukaryota</taxon>
        <taxon>Viridiplantae</taxon>
        <taxon>Streptophyta</taxon>
        <taxon>Embryophyta</taxon>
        <taxon>Tracheophyta</taxon>
        <taxon>Spermatophyta</taxon>
        <taxon>Magnoliopsida</taxon>
        <taxon>eudicotyledons</taxon>
        <taxon>Gunneridae</taxon>
        <taxon>Pentapetalae</taxon>
        <taxon>rosids</taxon>
        <taxon>malvids</taxon>
        <taxon>Myrtales</taxon>
        <taxon>Lythraceae</taxon>
        <taxon>Trapa</taxon>
    </lineage>
</organism>
<keyword evidence="3" id="KW-1185">Reference proteome</keyword>